<organism evidence="1 2">
    <name type="scientific">Xylaria curta</name>
    <dbReference type="NCBI Taxonomy" id="42375"/>
    <lineage>
        <taxon>Eukaryota</taxon>
        <taxon>Fungi</taxon>
        <taxon>Dikarya</taxon>
        <taxon>Ascomycota</taxon>
        <taxon>Pezizomycotina</taxon>
        <taxon>Sordariomycetes</taxon>
        <taxon>Xylariomycetidae</taxon>
        <taxon>Xylariales</taxon>
        <taxon>Xylariaceae</taxon>
        <taxon>Xylaria</taxon>
    </lineage>
</organism>
<accession>A0ACC1MW25</accession>
<evidence type="ECO:0000313" key="1">
    <source>
        <dbReference type="EMBL" id="KAJ2970398.1"/>
    </source>
</evidence>
<keyword evidence="2" id="KW-1185">Reference proteome</keyword>
<evidence type="ECO:0000313" key="2">
    <source>
        <dbReference type="Proteomes" id="UP001143856"/>
    </source>
</evidence>
<protein>
    <submittedName>
        <fullName evidence="1">Uncharacterized protein</fullName>
    </submittedName>
</protein>
<reference evidence="1" key="1">
    <citation type="submission" date="2022-10" db="EMBL/GenBank/DDBJ databases">
        <title>Genome Sequence of Xylaria curta.</title>
        <authorList>
            <person name="Buettner E."/>
        </authorList>
    </citation>
    <scope>NUCLEOTIDE SEQUENCE</scope>
    <source>
        <strain evidence="1">Babe10</strain>
    </source>
</reference>
<proteinExistence type="predicted"/>
<dbReference type="EMBL" id="JAPDGR010003677">
    <property type="protein sequence ID" value="KAJ2970398.1"/>
    <property type="molecule type" value="Genomic_DNA"/>
</dbReference>
<gene>
    <name evidence="1" type="ORF">NUW58_g9709</name>
</gene>
<dbReference type="Proteomes" id="UP001143856">
    <property type="component" value="Unassembled WGS sequence"/>
</dbReference>
<name>A0ACC1MW25_9PEZI</name>
<sequence length="149" mass="15929">MAGNSFTIRCRVGCLCEDDASTVKCRRFCVCFFILGLVYFDPPPSTAPLPGASSYVRVTASANVCYYRNAIRRVTPTCSAWMLEGATVALAAFGVLILTPRSAPRTPDAYREDYGYSIPGLGRAYEGGDEEGESKAPEIGGFAHAAPSP</sequence>
<comment type="caution">
    <text evidence="1">The sequence shown here is derived from an EMBL/GenBank/DDBJ whole genome shotgun (WGS) entry which is preliminary data.</text>
</comment>